<dbReference type="KEGG" id="sact:DMT42_37175"/>
<dbReference type="Pfam" id="PF20182">
    <property type="entry name" value="DUF6545"/>
    <property type="match status" value="1"/>
</dbReference>
<feature type="transmembrane region" description="Helical" evidence="1">
    <location>
        <begin position="36"/>
        <end position="58"/>
    </location>
</feature>
<reference evidence="3 4" key="1">
    <citation type="submission" date="2018-06" db="EMBL/GenBank/DDBJ databases">
        <title>The complete genome sequence of a nosiheptide producer Streptomyces actuosus ATCC 25421: deducing the ability of producing a new class III lantibiotics.</title>
        <authorList>
            <person name="Liu W."/>
            <person name="Sun F."/>
            <person name="Hu Y."/>
        </authorList>
    </citation>
    <scope>NUCLEOTIDE SEQUENCE [LARGE SCALE GENOMIC DNA]</scope>
    <source>
        <strain evidence="3 4">ATCC 25421</strain>
    </source>
</reference>
<dbReference type="EMBL" id="CP029788">
    <property type="protein sequence ID" value="AWT47327.1"/>
    <property type="molecule type" value="Genomic_DNA"/>
</dbReference>
<feature type="transmembrane region" description="Helical" evidence="1">
    <location>
        <begin position="70"/>
        <end position="91"/>
    </location>
</feature>
<evidence type="ECO:0000313" key="3">
    <source>
        <dbReference type="EMBL" id="AWT47327.1"/>
    </source>
</evidence>
<dbReference type="InterPro" id="IPR046675">
    <property type="entry name" value="DUF6545"/>
</dbReference>
<organism evidence="3 4">
    <name type="scientific">Streptomyces actuosus</name>
    <dbReference type="NCBI Taxonomy" id="1885"/>
    <lineage>
        <taxon>Bacteria</taxon>
        <taxon>Bacillati</taxon>
        <taxon>Actinomycetota</taxon>
        <taxon>Actinomycetes</taxon>
        <taxon>Kitasatosporales</taxon>
        <taxon>Streptomycetaceae</taxon>
        <taxon>Streptomyces</taxon>
    </lineage>
</organism>
<evidence type="ECO:0000259" key="2">
    <source>
        <dbReference type="Pfam" id="PF20182"/>
    </source>
</evidence>
<feature type="transmembrane region" description="Helical" evidence="1">
    <location>
        <begin position="225"/>
        <end position="246"/>
    </location>
</feature>
<keyword evidence="1" id="KW-1133">Transmembrane helix</keyword>
<name>A0A2U9PCC2_STRAS</name>
<feature type="transmembrane region" description="Helical" evidence="1">
    <location>
        <begin position="151"/>
        <end position="172"/>
    </location>
</feature>
<keyword evidence="4" id="KW-1185">Reference proteome</keyword>
<proteinExistence type="predicted"/>
<gene>
    <name evidence="3" type="ORF">DMT42_37175</name>
</gene>
<dbReference type="OrthoDB" id="4328840at2"/>
<feature type="domain" description="DUF6545" evidence="2">
    <location>
        <begin position="251"/>
        <end position="372"/>
    </location>
</feature>
<dbReference type="Proteomes" id="UP000247634">
    <property type="component" value="Chromosome"/>
</dbReference>
<sequence length="396" mass="44910">MSPHFHIPYVLPTVLLATALLLKAPTFLRAMKDADVRATTILLTCATAVLVVITPANIHRLNVWTGVPNIAAPWAYSFLTAFCATGLTMIMRWREPPSKRRDRRMRAIYWIYAGIIAALWVTFILADVPEPRIYDLDTYYATTPWMREHTLLYVLAHMVSSLIAAYMLWKWYPEVTHRWLRTGLVCLQVGYASGLVFDAAKLAAVSARWTGHNLDWMSTKAAPPFALLEAVLVALGFIAPQIGPWFQKSGRELRDYRRLRALWRTVRVVQPAAAAARFGWWVPLDLRLLQRQQRIHDALRLLAPYFCHDTYQRAHTAALAEFDDEQAKGIAGAIALQDAADAYQRQQPRHTGDQIPRIGPAVIDHLDQVARALSRPRLFDSIRQRVTTTESANTHA</sequence>
<evidence type="ECO:0000313" key="4">
    <source>
        <dbReference type="Proteomes" id="UP000247634"/>
    </source>
</evidence>
<keyword evidence="1" id="KW-0812">Transmembrane</keyword>
<dbReference type="RefSeq" id="WP_110635708.1">
    <property type="nucleotide sequence ID" value="NZ_CP029788.1"/>
</dbReference>
<dbReference type="AlphaFoldDB" id="A0A2U9PCC2"/>
<feature type="transmembrane region" description="Helical" evidence="1">
    <location>
        <begin position="6"/>
        <end position="24"/>
    </location>
</feature>
<protein>
    <recommendedName>
        <fullName evidence="2">DUF6545 domain-containing protein</fullName>
    </recommendedName>
</protein>
<evidence type="ECO:0000256" key="1">
    <source>
        <dbReference type="SAM" id="Phobius"/>
    </source>
</evidence>
<feature type="transmembrane region" description="Helical" evidence="1">
    <location>
        <begin position="184"/>
        <end position="205"/>
    </location>
</feature>
<dbReference type="InterPro" id="IPR050039">
    <property type="entry name" value="MAB_1171c-like"/>
</dbReference>
<accession>A0A2U9PCC2</accession>
<feature type="transmembrane region" description="Helical" evidence="1">
    <location>
        <begin position="107"/>
        <end position="126"/>
    </location>
</feature>
<keyword evidence="1" id="KW-0472">Membrane</keyword>
<dbReference type="NCBIfam" id="NF042915">
    <property type="entry name" value="MAB_1171c_fam"/>
    <property type="match status" value="1"/>
</dbReference>